<organism evidence="1 2">
    <name type="scientific">Saccharothrix lopnurensis</name>
    <dbReference type="NCBI Taxonomy" id="1670621"/>
    <lineage>
        <taxon>Bacteria</taxon>
        <taxon>Bacillati</taxon>
        <taxon>Actinomycetota</taxon>
        <taxon>Actinomycetes</taxon>
        <taxon>Pseudonocardiales</taxon>
        <taxon>Pseudonocardiaceae</taxon>
        <taxon>Saccharothrix</taxon>
    </lineage>
</organism>
<dbReference type="Proteomes" id="UP001596220">
    <property type="component" value="Unassembled WGS sequence"/>
</dbReference>
<sequence>MTMPEARAWWLSELVALRRRLGLHEEPEGAELGAVMAEAQHAATDLMQQLGEFAMLARAAAGAGRHFGRVSPAEGGDGTWSAHCWLCCTTSVGWPAESAAWVELDRHWHTCRPVPPTPEPVVEPGARVGWRIGRDVLMTGEVDQVVGGWAYVVADGSTIRATWGLPVDRLTVITPAPRPAGAPWTRPLLSELLHQAAEHRATAAAEGGDRRG</sequence>
<proteinExistence type="predicted"/>
<evidence type="ECO:0000313" key="2">
    <source>
        <dbReference type="Proteomes" id="UP001596220"/>
    </source>
</evidence>
<protein>
    <submittedName>
        <fullName evidence="1">Uncharacterized protein</fullName>
    </submittedName>
</protein>
<accession>A0ABW1P1Z0</accession>
<name>A0ABW1P1Z0_9PSEU</name>
<evidence type="ECO:0000313" key="1">
    <source>
        <dbReference type="EMBL" id="MFC6089436.1"/>
    </source>
</evidence>
<dbReference type="RefSeq" id="WP_380634606.1">
    <property type="nucleotide sequence ID" value="NZ_JBHSQO010000006.1"/>
</dbReference>
<keyword evidence="2" id="KW-1185">Reference proteome</keyword>
<comment type="caution">
    <text evidence="1">The sequence shown here is derived from an EMBL/GenBank/DDBJ whole genome shotgun (WGS) entry which is preliminary data.</text>
</comment>
<gene>
    <name evidence="1" type="ORF">ACFP3R_09165</name>
</gene>
<reference evidence="2" key="1">
    <citation type="journal article" date="2019" name="Int. J. Syst. Evol. Microbiol.">
        <title>The Global Catalogue of Microorganisms (GCM) 10K type strain sequencing project: providing services to taxonomists for standard genome sequencing and annotation.</title>
        <authorList>
            <consortium name="The Broad Institute Genomics Platform"/>
            <consortium name="The Broad Institute Genome Sequencing Center for Infectious Disease"/>
            <person name="Wu L."/>
            <person name="Ma J."/>
        </authorList>
    </citation>
    <scope>NUCLEOTIDE SEQUENCE [LARGE SCALE GENOMIC DNA]</scope>
    <source>
        <strain evidence="2">CGMCC 4.7246</strain>
    </source>
</reference>
<dbReference type="EMBL" id="JBHSQO010000006">
    <property type="protein sequence ID" value="MFC6089436.1"/>
    <property type="molecule type" value="Genomic_DNA"/>
</dbReference>